<name>A0ABS0PFP5_9BRAD</name>
<dbReference type="Proteomes" id="UP001194539">
    <property type="component" value="Unassembled WGS sequence"/>
</dbReference>
<comment type="caution">
    <text evidence="2">The sequence shown here is derived from an EMBL/GenBank/DDBJ whole genome shotgun (WGS) entry which is preliminary data.</text>
</comment>
<accession>A0ABS0PFP5</accession>
<organism evidence="2 3">
    <name type="scientific">Bradyrhizobium diversitatis</name>
    <dbReference type="NCBI Taxonomy" id="2755406"/>
    <lineage>
        <taxon>Bacteria</taxon>
        <taxon>Pseudomonadati</taxon>
        <taxon>Pseudomonadota</taxon>
        <taxon>Alphaproteobacteria</taxon>
        <taxon>Hyphomicrobiales</taxon>
        <taxon>Nitrobacteraceae</taxon>
        <taxon>Bradyrhizobium</taxon>
    </lineage>
</organism>
<proteinExistence type="predicted"/>
<keyword evidence="3" id="KW-1185">Reference proteome</keyword>
<feature type="domain" description="KTSC" evidence="1">
    <location>
        <begin position="3"/>
        <end position="59"/>
    </location>
</feature>
<dbReference type="InterPro" id="IPR025309">
    <property type="entry name" value="KTSC_dom"/>
</dbReference>
<sequence length="82" mass="9790">MPSSVIRFFRYAPEKRELEVTFVSGRLYVYEDVPPEVVAAFRDSRSKGTFFNREIRDRYVYRDITHQYAGSPGVRLHAHRHR</sequence>
<evidence type="ECO:0000259" key="1">
    <source>
        <dbReference type="Pfam" id="PF13619"/>
    </source>
</evidence>
<dbReference type="Pfam" id="PF13619">
    <property type="entry name" value="KTSC"/>
    <property type="match status" value="1"/>
</dbReference>
<dbReference type="EMBL" id="JACEGD010000072">
    <property type="protein sequence ID" value="MBH5392119.1"/>
    <property type="molecule type" value="Genomic_DNA"/>
</dbReference>
<evidence type="ECO:0000313" key="2">
    <source>
        <dbReference type="EMBL" id="MBH5392119.1"/>
    </source>
</evidence>
<protein>
    <submittedName>
        <fullName evidence="2">KTSC domain-containing protein</fullName>
    </submittedName>
</protein>
<reference evidence="2 3" key="1">
    <citation type="submission" date="2020-07" db="EMBL/GenBank/DDBJ databases">
        <title>Bradyrhizobium diversity isolated from nodules of indigenous legumes of Western Australia.</title>
        <authorList>
            <person name="Klepa M.S."/>
        </authorList>
    </citation>
    <scope>NUCLEOTIDE SEQUENCE [LARGE SCALE GENOMIC DNA]</scope>
    <source>
        <strain evidence="2 3">CNPSo 4019</strain>
    </source>
</reference>
<evidence type="ECO:0000313" key="3">
    <source>
        <dbReference type="Proteomes" id="UP001194539"/>
    </source>
</evidence>
<gene>
    <name evidence="2" type="ORF">H1B27_38595</name>
</gene>